<dbReference type="InterPro" id="IPR002524">
    <property type="entry name" value="Cation_efflux"/>
</dbReference>
<dbReference type="Proteomes" id="UP000533469">
    <property type="component" value="Unassembled WGS sequence"/>
</dbReference>
<dbReference type="InterPro" id="IPR045316">
    <property type="entry name" value="Msc2-like"/>
</dbReference>
<keyword evidence="4 8" id="KW-1133">Transmembrane helix</keyword>
<evidence type="ECO:0000259" key="9">
    <source>
        <dbReference type="Pfam" id="PF01545"/>
    </source>
</evidence>
<dbReference type="GO" id="GO:0005385">
    <property type="term" value="F:zinc ion transmembrane transporter activity"/>
    <property type="evidence" value="ECO:0007669"/>
    <property type="project" value="InterPro"/>
</dbReference>
<keyword evidence="11" id="KW-1185">Reference proteome</keyword>
<feature type="transmembrane region" description="Helical" evidence="8">
    <location>
        <begin position="118"/>
        <end position="139"/>
    </location>
</feature>
<protein>
    <submittedName>
        <fullName evidence="10">Cation diffusion facilitator family transporter</fullName>
    </submittedName>
</protein>
<evidence type="ECO:0000256" key="2">
    <source>
        <dbReference type="ARBA" id="ARBA00022448"/>
    </source>
</evidence>
<dbReference type="Pfam" id="PF01545">
    <property type="entry name" value="Cation_efflux"/>
    <property type="match status" value="1"/>
</dbReference>
<name>A0A839Z5F9_9HYPH</name>
<comment type="subcellular location">
    <subcellularLocation>
        <location evidence="1">Membrane</location>
        <topology evidence="1">Multi-pass membrane protein</topology>
    </subcellularLocation>
</comment>
<dbReference type="AlphaFoldDB" id="A0A839Z5F9"/>
<feature type="compositionally biased region" description="Basic and acidic residues" evidence="7">
    <location>
        <begin position="195"/>
        <end position="215"/>
    </location>
</feature>
<evidence type="ECO:0000256" key="4">
    <source>
        <dbReference type="ARBA" id="ARBA00022989"/>
    </source>
</evidence>
<dbReference type="SUPFAM" id="SSF161111">
    <property type="entry name" value="Cation efflux protein transmembrane domain-like"/>
    <property type="match status" value="1"/>
</dbReference>
<keyword evidence="6 8" id="KW-0472">Membrane</keyword>
<keyword evidence="3 8" id="KW-0812">Transmembrane</keyword>
<dbReference type="RefSeq" id="WP_183187942.1">
    <property type="nucleotide sequence ID" value="NZ_JACICD010000001.1"/>
</dbReference>
<accession>A0A839Z5F9</accession>
<keyword evidence="5" id="KW-0406">Ion transport</keyword>
<evidence type="ECO:0000256" key="1">
    <source>
        <dbReference type="ARBA" id="ARBA00004141"/>
    </source>
</evidence>
<dbReference type="NCBIfam" id="TIGR01297">
    <property type="entry name" value="CDF"/>
    <property type="match status" value="1"/>
</dbReference>
<dbReference type="PANTHER" id="PTHR45755">
    <property type="match status" value="1"/>
</dbReference>
<evidence type="ECO:0000256" key="7">
    <source>
        <dbReference type="SAM" id="MobiDB-lite"/>
    </source>
</evidence>
<feature type="transmembrane region" description="Helical" evidence="8">
    <location>
        <begin position="151"/>
        <end position="169"/>
    </location>
</feature>
<dbReference type="Gene3D" id="1.20.1510.10">
    <property type="entry name" value="Cation efflux protein transmembrane domain"/>
    <property type="match status" value="1"/>
</dbReference>
<dbReference type="PANTHER" id="PTHR45755:SF4">
    <property type="entry name" value="ZINC TRANSPORTER 7"/>
    <property type="match status" value="1"/>
</dbReference>
<feature type="region of interest" description="Disordered" evidence="7">
    <location>
        <begin position="1"/>
        <end position="25"/>
    </location>
</feature>
<organism evidence="10 11">
    <name type="scientific">Ancylobacter tetraedralis</name>
    <dbReference type="NCBI Taxonomy" id="217068"/>
    <lineage>
        <taxon>Bacteria</taxon>
        <taxon>Pseudomonadati</taxon>
        <taxon>Pseudomonadota</taxon>
        <taxon>Alphaproteobacteria</taxon>
        <taxon>Hyphomicrobiales</taxon>
        <taxon>Xanthobacteraceae</taxon>
        <taxon>Ancylobacter</taxon>
    </lineage>
</organism>
<gene>
    <name evidence="10" type="ORF">FHS55_000336</name>
</gene>
<proteinExistence type="predicted"/>
<evidence type="ECO:0000256" key="6">
    <source>
        <dbReference type="ARBA" id="ARBA00023136"/>
    </source>
</evidence>
<evidence type="ECO:0000313" key="11">
    <source>
        <dbReference type="Proteomes" id="UP000533469"/>
    </source>
</evidence>
<dbReference type="EMBL" id="JACICD010000001">
    <property type="protein sequence ID" value="MBB3769750.1"/>
    <property type="molecule type" value="Genomic_DNA"/>
</dbReference>
<dbReference type="NCBIfam" id="NF033827">
    <property type="entry name" value="CDF_efflux_DmeF"/>
    <property type="match status" value="1"/>
</dbReference>
<keyword evidence="2" id="KW-0813">Transport</keyword>
<evidence type="ECO:0000313" key="10">
    <source>
        <dbReference type="EMBL" id="MBB3769750.1"/>
    </source>
</evidence>
<comment type="caution">
    <text evidence="10">The sequence shown here is derived from an EMBL/GenBank/DDBJ whole genome shotgun (WGS) entry which is preliminary data.</text>
</comment>
<evidence type="ECO:0000256" key="8">
    <source>
        <dbReference type="SAM" id="Phobius"/>
    </source>
</evidence>
<feature type="domain" description="Cation efflux protein transmembrane" evidence="9">
    <location>
        <begin position="48"/>
        <end position="300"/>
    </location>
</feature>
<feature type="transmembrane region" description="Helical" evidence="8">
    <location>
        <begin position="269"/>
        <end position="289"/>
    </location>
</feature>
<dbReference type="InterPro" id="IPR058533">
    <property type="entry name" value="Cation_efflux_TM"/>
</dbReference>
<feature type="compositionally biased region" description="Low complexity" evidence="7">
    <location>
        <begin position="12"/>
        <end position="25"/>
    </location>
</feature>
<reference evidence="10 11" key="1">
    <citation type="submission" date="2020-08" db="EMBL/GenBank/DDBJ databases">
        <title>Genomic Encyclopedia of Type Strains, Phase IV (KMG-IV): sequencing the most valuable type-strain genomes for metagenomic binning, comparative biology and taxonomic classification.</title>
        <authorList>
            <person name="Goeker M."/>
        </authorList>
    </citation>
    <scope>NUCLEOTIDE SEQUENCE [LARGE SCALE GENOMIC DNA]</scope>
    <source>
        <strain evidence="10 11">DSM 5895</strain>
    </source>
</reference>
<feature type="transmembrane region" description="Helical" evidence="8">
    <location>
        <begin position="48"/>
        <end position="74"/>
    </location>
</feature>
<evidence type="ECO:0000256" key="3">
    <source>
        <dbReference type="ARBA" id="ARBA00022692"/>
    </source>
</evidence>
<sequence>MTAPTHADAHGRSAAHAGAGTPAAGPLSDTHAHSFLGAGHGRHERRTWIVIAITASVMVLEIVAGSLFGSMALLADGWHMSTHAAAMLITALAYRYAARHAQDPRFSFGTGKVGDLAAFASAIVLALVALLIGVESALRLAAPVQIDFNEAIAVAVFGLSVNLVCAWLLRDDHEHAHGQAHGHHHGQNGGSAHTGHHDHDHGHHEHRHDEHEHHEHGHAHPHAARGVGAQVAASSRDNNLRAAYLHVMTDALTSVFAILALLGGSLYGFLWLDPVIGIVGALVVARWSLGLVRDTARVLLDFTPRRGIPQAIRTALEASGARVTDLHVWQVGPGHFAAAIALRATEPQAPAAYKQGLEAIEGLSHITLEVNALDAPALPRAA</sequence>
<evidence type="ECO:0000256" key="5">
    <source>
        <dbReference type="ARBA" id="ARBA00023065"/>
    </source>
</evidence>
<feature type="transmembrane region" description="Helical" evidence="8">
    <location>
        <begin position="80"/>
        <end position="97"/>
    </location>
</feature>
<dbReference type="GO" id="GO:0016020">
    <property type="term" value="C:membrane"/>
    <property type="evidence" value="ECO:0007669"/>
    <property type="project" value="UniProtKB-SubCell"/>
</dbReference>
<feature type="transmembrane region" description="Helical" evidence="8">
    <location>
        <begin position="243"/>
        <end position="263"/>
    </location>
</feature>
<dbReference type="GO" id="GO:0006882">
    <property type="term" value="P:intracellular zinc ion homeostasis"/>
    <property type="evidence" value="ECO:0007669"/>
    <property type="project" value="InterPro"/>
</dbReference>
<feature type="region of interest" description="Disordered" evidence="7">
    <location>
        <begin position="177"/>
        <end position="231"/>
    </location>
</feature>
<dbReference type="InterPro" id="IPR027469">
    <property type="entry name" value="Cation_efflux_TMD_sf"/>
</dbReference>